<dbReference type="EMBL" id="JALHLE010000023">
    <property type="protein sequence ID" value="MCJ2179812.1"/>
    <property type="molecule type" value="Genomic_DNA"/>
</dbReference>
<feature type="transmembrane region" description="Helical" evidence="1">
    <location>
        <begin position="30"/>
        <end position="50"/>
    </location>
</feature>
<feature type="transmembrane region" description="Helical" evidence="1">
    <location>
        <begin position="382"/>
        <end position="403"/>
    </location>
</feature>
<feature type="transmembrane region" description="Helical" evidence="1">
    <location>
        <begin position="262"/>
        <end position="281"/>
    </location>
</feature>
<name>A0ABT0B421_9SPHN</name>
<evidence type="ECO:0000256" key="1">
    <source>
        <dbReference type="SAM" id="Phobius"/>
    </source>
</evidence>
<evidence type="ECO:0000313" key="3">
    <source>
        <dbReference type="Proteomes" id="UP001162880"/>
    </source>
</evidence>
<reference evidence="2" key="1">
    <citation type="submission" date="2022-03" db="EMBL/GenBank/DDBJ databases">
        <title>Identification of a novel bacterium isolated from mangrove sediments.</title>
        <authorList>
            <person name="Pan X."/>
        </authorList>
    </citation>
    <scope>NUCLEOTIDE SEQUENCE</scope>
    <source>
        <strain evidence="2">B2580</strain>
    </source>
</reference>
<sequence>MRAFTSIVFGGIDAAPGPPPFFAARGLQAGQALLSMLALAVIMASVALIFGLPPLRVMGWPLLVAAIGLGAMLNGTSTSNRLALAVSSGLAIALSPWGASLFIDVSADGQEYHYDTIYALAHGWNPFRAPYAGFAPPEVTILIWPQHYPVGAPLLTAMVRNAGLSLAASKGILWLPGVAVPGIWFALLRGEGLAPRSAAALALLAAASPIYIAQLRSEYVDGFVAALAMAFVGLLLVALRQRRLDSLACALACLILATDTKFNAIAIFGTISAAVCLTMVIRRRIVAAFGLGLLLLGALLFVVLFIGSFPYITNWSGYGHPFYPIMGTDRYEVNNALLPGAVRDLPAIVIFLGTTFSVFARGFAGGPGAIFDFAEGGWPDGVVGGFGPIFGLALLLAIAIALVTLRHRRRSQARAMAGVIFLIAAMLLVSSLVTPYMWWPRFIPQLWICVYLCLVGAVLSDRSALVKLGWTCAAILAVNSAFVSVNSVRNGLSDSAVVRQHIARVKARGVPFCAAFGAAHARIELMREAGIKVEPMATGLPVECKGSEVIPLARDFLENPAQSCPCAAVPAALRRSGDRPADTTLADIERLFERSK</sequence>
<organism evidence="2 3">
    <name type="scientific">Novosphingobium album</name>
    <name type="common">ex Hu et al. 2023</name>
    <dbReference type="NCBI Taxonomy" id="2930093"/>
    <lineage>
        <taxon>Bacteria</taxon>
        <taxon>Pseudomonadati</taxon>
        <taxon>Pseudomonadota</taxon>
        <taxon>Alphaproteobacteria</taxon>
        <taxon>Sphingomonadales</taxon>
        <taxon>Sphingomonadaceae</taxon>
        <taxon>Novosphingobium</taxon>
    </lineage>
</organism>
<feature type="transmembrane region" description="Helical" evidence="1">
    <location>
        <begin position="442"/>
        <end position="459"/>
    </location>
</feature>
<comment type="caution">
    <text evidence="2">The sequence shown here is derived from an EMBL/GenBank/DDBJ whole genome shotgun (WGS) entry which is preliminary data.</text>
</comment>
<feature type="transmembrane region" description="Helical" evidence="1">
    <location>
        <begin position="415"/>
        <end position="436"/>
    </location>
</feature>
<protein>
    <recommendedName>
        <fullName evidence="4">Glycosyltransferase RgtA/B/C/D-like domain-containing protein</fullName>
    </recommendedName>
</protein>
<keyword evidence="3" id="KW-1185">Reference proteome</keyword>
<feature type="transmembrane region" description="Helical" evidence="1">
    <location>
        <begin position="288"/>
        <end position="312"/>
    </location>
</feature>
<gene>
    <name evidence="2" type="ORF">MTR64_14680</name>
</gene>
<feature type="transmembrane region" description="Helical" evidence="1">
    <location>
        <begin position="167"/>
        <end position="187"/>
    </location>
</feature>
<keyword evidence="1" id="KW-0472">Membrane</keyword>
<evidence type="ECO:0000313" key="2">
    <source>
        <dbReference type="EMBL" id="MCJ2179812.1"/>
    </source>
</evidence>
<accession>A0ABT0B421</accession>
<feature type="transmembrane region" description="Helical" evidence="1">
    <location>
        <begin position="82"/>
        <end position="103"/>
    </location>
</feature>
<keyword evidence="1" id="KW-0812">Transmembrane</keyword>
<keyword evidence="1" id="KW-1133">Transmembrane helix</keyword>
<dbReference type="Proteomes" id="UP001162880">
    <property type="component" value="Unassembled WGS sequence"/>
</dbReference>
<dbReference type="RefSeq" id="WP_243994918.1">
    <property type="nucleotide sequence ID" value="NZ_JALHLE010000023.1"/>
</dbReference>
<evidence type="ECO:0008006" key="4">
    <source>
        <dbReference type="Google" id="ProtNLM"/>
    </source>
</evidence>
<feature type="transmembrane region" description="Helical" evidence="1">
    <location>
        <begin position="193"/>
        <end position="212"/>
    </location>
</feature>
<feature type="transmembrane region" description="Helical" evidence="1">
    <location>
        <begin position="219"/>
        <end position="239"/>
    </location>
</feature>
<proteinExistence type="predicted"/>
<feature type="transmembrane region" description="Helical" evidence="1">
    <location>
        <begin position="57"/>
        <end position="76"/>
    </location>
</feature>